<evidence type="ECO:0000259" key="10">
    <source>
        <dbReference type="Pfam" id="PF15412"/>
    </source>
</evidence>
<protein>
    <recommendedName>
        <fullName evidence="7">Non-structural maintenance of chromosomes element 4</fullName>
    </recommendedName>
</protein>
<evidence type="ECO:0000313" key="11">
    <source>
        <dbReference type="EMBL" id="RKP10524.1"/>
    </source>
</evidence>
<dbReference type="Pfam" id="PF08743">
    <property type="entry name" value="Nse4_C"/>
    <property type="match status" value="1"/>
</dbReference>
<dbReference type="EMBL" id="KZ992449">
    <property type="protein sequence ID" value="RKP10524.1"/>
    <property type="molecule type" value="Genomic_DNA"/>
</dbReference>
<evidence type="ECO:0000256" key="5">
    <source>
        <dbReference type="ARBA" id="ARBA00023204"/>
    </source>
</evidence>
<dbReference type="GO" id="GO:0030915">
    <property type="term" value="C:Smc5-Smc6 complex"/>
    <property type="evidence" value="ECO:0007669"/>
    <property type="project" value="UniProtKB-UniRule"/>
</dbReference>
<comment type="similarity">
    <text evidence="2 7">Belongs to the NSE4 family.</text>
</comment>
<dbReference type="InterPro" id="IPR029225">
    <property type="entry name" value="Nse4_Nse3-bd"/>
</dbReference>
<evidence type="ECO:0000256" key="7">
    <source>
        <dbReference type="RuleBase" id="RU365071"/>
    </source>
</evidence>
<dbReference type="AlphaFoldDB" id="A0A4P9XW47"/>
<evidence type="ECO:0000256" key="4">
    <source>
        <dbReference type="ARBA" id="ARBA00023172"/>
    </source>
</evidence>
<comment type="function">
    <text evidence="7">Component of the SMC5-SMC6 complex, that promotes sister chromatid alignment after DNA damage and facilitates double-stranded DNA breaks (DSBs) repair via homologous recombination between sister chromatids.</text>
</comment>
<dbReference type="Pfam" id="PF15412">
    <property type="entry name" value="Nse4-Nse3_bdg"/>
    <property type="match status" value="1"/>
</dbReference>
<evidence type="ECO:0000259" key="9">
    <source>
        <dbReference type="Pfam" id="PF08743"/>
    </source>
</evidence>
<keyword evidence="6 7" id="KW-0539">Nucleus</keyword>
<dbReference type="GO" id="GO:0005634">
    <property type="term" value="C:nucleus"/>
    <property type="evidence" value="ECO:0007669"/>
    <property type="project" value="UniProtKB-SubCell"/>
</dbReference>
<keyword evidence="3 7" id="KW-0227">DNA damage</keyword>
<dbReference type="GO" id="GO:0006310">
    <property type="term" value="P:DNA recombination"/>
    <property type="evidence" value="ECO:0007669"/>
    <property type="project" value="UniProtKB-UniRule"/>
</dbReference>
<keyword evidence="12" id="KW-1185">Reference proteome</keyword>
<evidence type="ECO:0000256" key="3">
    <source>
        <dbReference type="ARBA" id="ARBA00022763"/>
    </source>
</evidence>
<evidence type="ECO:0000313" key="12">
    <source>
        <dbReference type="Proteomes" id="UP000271241"/>
    </source>
</evidence>
<dbReference type="GO" id="GO:0006281">
    <property type="term" value="P:DNA repair"/>
    <property type="evidence" value="ECO:0007669"/>
    <property type="project" value="UniProtKB-UniRule"/>
</dbReference>
<dbReference type="Proteomes" id="UP000271241">
    <property type="component" value="Unassembled WGS sequence"/>
</dbReference>
<keyword evidence="4 7" id="KW-0233">DNA recombination</keyword>
<evidence type="ECO:0000256" key="1">
    <source>
        <dbReference type="ARBA" id="ARBA00004123"/>
    </source>
</evidence>
<proteinExistence type="inferred from homology"/>
<keyword evidence="5 7" id="KW-0234">DNA repair</keyword>
<evidence type="ECO:0000256" key="6">
    <source>
        <dbReference type="ARBA" id="ARBA00023242"/>
    </source>
</evidence>
<accession>A0A4P9XW47</accession>
<dbReference type="STRING" id="78915.A0A4P9XW47"/>
<gene>
    <name evidence="11" type="ORF">THASP1DRAFT_12720</name>
</gene>
<feature type="domain" description="Nse4/EID protein Nse3/MAGE-binding" evidence="10">
    <location>
        <begin position="84"/>
        <end position="128"/>
    </location>
</feature>
<feature type="domain" description="Non-structural maintenance of chromosome element 4 C-terminal" evidence="9">
    <location>
        <begin position="224"/>
        <end position="297"/>
    </location>
</feature>
<dbReference type="PANTHER" id="PTHR16140">
    <property type="entry name" value="NON-STRUCTURAL MAINTENANCE OF CHROMOSOMES ELEMENT 4"/>
    <property type="match status" value="1"/>
</dbReference>
<organism evidence="11 12">
    <name type="scientific">Thamnocephalis sphaerospora</name>
    <dbReference type="NCBI Taxonomy" id="78915"/>
    <lineage>
        <taxon>Eukaryota</taxon>
        <taxon>Fungi</taxon>
        <taxon>Fungi incertae sedis</taxon>
        <taxon>Zoopagomycota</taxon>
        <taxon>Zoopagomycotina</taxon>
        <taxon>Zoopagomycetes</taxon>
        <taxon>Zoopagales</taxon>
        <taxon>Sigmoideomycetaceae</taxon>
        <taxon>Thamnocephalis</taxon>
    </lineage>
</organism>
<evidence type="ECO:0000256" key="2">
    <source>
        <dbReference type="ARBA" id="ARBA00008997"/>
    </source>
</evidence>
<comment type="subcellular location">
    <subcellularLocation>
        <location evidence="1 7">Nucleus</location>
    </subcellularLocation>
</comment>
<dbReference type="OrthoDB" id="361242at2759"/>
<comment type="subunit">
    <text evidence="7">Component of the SMC5-SMC6 complex.</text>
</comment>
<sequence length="318" mass="35893">MDPRAEAAFSQQQDRITNREVYDPEQPEEEKRFLRQEYRRLIQQTELEHRAELQRPDSEGVLRNLKRAGELIGQVKQTYEASLDSRLLVLSADINHEKARKMRVEHGAFDSEDYVARLVTVMGGRQAAETAQGAAESLQQMDWARLGRTAGAYMRCVPAADFILGPISLEQRSRNVTRTGQRNVDRSAAASRPVELTGDEVQRQENETTKNVMAIAVLLEKVGPINLFEFIINPHSFGETVENLFHLSFLIRDGKATIDDESGEPMLACCLPPTSDDYQRGLTKKQLVLELDPPTWKVGCIMHGDASMRWCLPLAARS</sequence>
<name>A0A4P9XW47_9FUNG</name>
<dbReference type="InterPro" id="IPR027786">
    <property type="entry name" value="Nse4/EID"/>
</dbReference>
<dbReference type="PANTHER" id="PTHR16140:SF0">
    <property type="entry name" value="NON-STRUCTURAL MAINTENANCE OF CHROMOSOMES ELEMENT 4"/>
    <property type="match status" value="1"/>
</dbReference>
<evidence type="ECO:0000256" key="8">
    <source>
        <dbReference type="SAM" id="MobiDB-lite"/>
    </source>
</evidence>
<feature type="region of interest" description="Disordered" evidence="8">
    <location>
        <begin position="1"/>
        <end position="30"/>
    </location>
</feature>
<reference evidence="12" key="1">
    <citation type="journal article" date="2018" name="Nat. Microbiol.">
        <title>Leveraging single-cell genomics to expand the fungal tree of life.</title>
        <authorList>
            <person name="Ahrendt S.R."/>
            <person name="Quandt C.A."/>
            <person name="Ciobanu D."/>
            <person name="Clum A."/>
            <person name="Salamov A."/>
            <person name="Andreopoulos B."/>
            <person name="Cheng J.F."/>
            <person name="Woyke T."/>
            <person name="Pelin A."/>
            <person name="Henrissat B."/>
            <person name="Reynolds N.K."/>
            <person name="Benny G.L."/>
            <person name="Smith M.E."/>
            <person name="James T.Y."/>
            <person name="Grigoriev I.V."/>
        </authorList>
    </citation>
    <scope>NUCLEOTIDE SEQUENCE [LARGE SCALE GENOMIC DNA]</scope>
    <source>
        <strain evidence="12">RSA 1356</strain>
    </source>
</reference>
<dbReference type="InterPro" id="IPR014854">
    <property type="entry name" value="Nse4_C"/>
</dbReference>